<proteinExistence type="predicted"/>
<dbReference type="EMBL" id="JABBWM010000141">
    <property type="protein sequence ID" value="KAG2086765.1"/>
    <property type="molecule type" value="Genomic_DNA"/>
</dbReference>
<accession>A0A9P7ERH0</accession>
<organism evidence="2 3">
    <name type="scientific">Suillus discolor</name>
    <dbReference type="NCBI Taxonomy" id="1912936"/>
    <lineage>
        <taxon>Eukaryota</taxon>
        <taxon>Fungi</taxon>
        <taxon>Dikarya</taxon>
        <taxon>Basidiomycota</taxon>
        <taxon>Agaricomycotina</taxon>
        <taxon>Agaricomycetes</taxon>
        <taxon>Agaricomycetidae</taxon>
        <taxon>Boletales</taxon>
        <taxon>Suillineae</taxon>
        <taxon>Suillaceae</taxon>
        <taxon>Suillus</taxon>
    </lineage>
</organism>
<comment type="caution">
    <text evidence="2">The sequence shown here is derived from an EMBL/GenBank/DDBJ whole genome shotgun (WGS) entry which is preliminary data.</text>
</comment>
<name>A0A9P7ERH0_9AGAM</name>
<evidence type="ECO:0000256" key="1">
    <source>
        <dbReference type="SAM" id="MobiDB-lite"/>
    </source>
</evidence>
<protein>
    <submittedName>
        <fullName evidence="2">Uncharacterized protein</fullName>
    </submittedName>
</protein>
<evidence type="ECO:0000313" key="3">
    <source>
        <dbReference type="Proteomes" id="UP000823399"/>
    </source>
</evidence>
<feature type="region of interest" description="Disordered" evidence="1">
    <location>
        <begin position="59"/>
        <end position="97"/>
    </location>
</feature>
<sequence>MAGDKSDWCQYFVNRFVDRDMLMRFHYGLGVGHVYSHEEALGLPSKPTSLDEAPCNEQVGGNEYELEDGSEDDHTGVEEGELFDQEKNESSESVVEDLDDMFVQHEYDYKP</sequence>
<dbReference type="GeneID" id="64704919"/>
<reference evidence="2" key="1">
    <citation type="journal article" date="2020" name="New Phytol.">
        <title>Comparative genomics reveals dynamic genome evolution in host specialist ectomycorrhizal fungi.</title>
        <authorList>
            <person name="Lofgren L.A."/>
            <person name="Nguyen N.H."/>
            <person name="Vilgalys R."/>
            <person name="Ruytinx J."/>
            <person name="Liao H.L."/>
            <person name="Branco S."/>
            <person name="Kuo A."/>
            <person name="LaButti K."/>
            <person name="Lipzen A."/>
            <person name="Andreopoulos W."/>
            <person name="Pangilinan J."/>
            <person name="Riley R."/>
            <person name="Hundley H."/>
            <person name="Na H."/>
            <person name="Barry K."/>
            <person name="Grigoriev I.V."/>
            <person name="Stajich J.E."/>
            <person name="Kennedy P.G."/>
        </authorList>
    </citation>
    <scope>NUCLEOTIDE SEQUENCE</scope>
    <source>
        <strain evidence="2">FC423</strain>
    </source>
</reference>
<dbReference type="Proteomes" id="UP000823399">
    <property type="component" value="Unassembled WGS sequence"/>
</dbReference>
<gene>
    <name evidence="2" type="ORF">F5147DRAFT_781540</name>
</gene>
<evidence type="ECO:0000313" key="2">
    <source>
        <dbReference type="EMBL" id="KAG2086765.1"/>
    </source>
</evidence>
<dbReference type="OrthoDB" id="2686612at2759"/>
<keyword evidence="3" id="KW-1185">Reference proteome</keyword>
<dbReference type="RefSeq" id="XP_041285006.1">
    <property type="nucleotide sequence ID" value="XM_041442660.1"/>
</dbReference>
<dbReference type="AlphaFoldDB" id="A0A9P7ERH0"/>